<dbReference type="Proteomes" id="UP000178249">
    <property type="component" value="Unassembled WGS sequence"/>
</dbReference>
<sequence>MGKRRILKKQGSGVDSGKRERALSKIAKRKIDRARLYIESTYNNTILTLADQDGGTVMWSSSGSLGFTGNRKSTPFAAAKVGEVIGEKASTIGVKEADVYIKGVGAGRESALRAFAGKGIQVLSIHDVTPVPHNGPRQPKPRRV</sequence>
<protein>
    <recommendedName>
        <fullName evidence="4 5">Small ribosomal subunit protein uS11</fullName>
    </recommendedName>
</protein>
<dbReference type="PANTHER" id="PTHR11759">
    <property type="entry name" value="40S RIBOSOMAL PROTEIN S14/30S RIBOSOMAL PROTEIN S11"/>
    <property type="match status" value="1"/>
</dbReference>
<dbReference type="SUPFAM" id="SSF53137">
    <property type="entry name" value="Translational machinery components"/>
    <property type="match status" value="1"/>
</dbReference>
<dbReference type="InterPro" id="IPR001971">
    <property type="entry name" value="Ribosomal_uS11"/>
</dbReference>
<dbReference type="GO" id="GO:1990904">
    <property type="term" value="C:ribonucleoprotein complex"/>
    <property type="evidence" value="ECO:0007669"/>
    <property type="project" value="UniProtKB-KW"/>
</dbReference>
<reference evidence="7 8" key="1">
    <citation type="journal article" date="2016" name="Nat. Commun.">
        <title>Thousands of microbial genomes shed light on interconnected biogeochemical processes in an aquifer system.</title>
        <authorList>
            <person name="Anantharaman K."/>
            <person name="Brown C.T."/>
            <person name="Hug L.A."/>
            <person name="Sharon I."/>
            <person name="Castelle C.J."/>
            <person name="Probst A.J."/>
            <person name="Thomas B.C."/>
            <person name="Singh A."/>
            <person name="Wilkins M.J."/>
            <person name="Karaoz U."/>
            <person name="Brodie E.L."/>
            <person name="Williams K.H."/>
            <person name="Hubbard S.S."/>
            <person name="Banfield J.F."/>
        </authorList>
    </citation>
    <scope>NUCLEOTIDE SEQUENCE [LARGE SCALE GENOMIC DNA]</scope>
</reference>
<keyword evidence="3 5" id="KW-0687">Ribonucleoprotein</keyword>
<dbReference type="GO" id="GO:0005840">
    <property type="term" value="C:ribosome"/>
    <property type="evidence" value="ECO:0007669"/>
    <property type="project" value="UniProtKB-KW"/>
</dbReference>
<comment type="caution">
    <text evidence="7">The sequence shown here is derived from an EMBL/GenBank/DDBJ whole genome shotgun (WGS) entry which is preliminary data.</text>
</comment>
<proteinExistence type="inferred from homology"/>
<evidence type="ECO:0000313" key="7">
    <source>
        <dbReference type="EMBL" id="OGG43335.1"/>
    </source>
</evidence>
<dbReference type="GO" id="GO:0006412">
    <property type="term" value="P:translation"/>
    <property type="evidence" value="ECO:0007669"/>
    <property type="project" value="UniProtKB-UniRule"/>
</dbReference>
<keyword evidence="5" id="KW-0699">rRNA-binding</keyword>
<comment type="similarity">
    <text evidence="1 5 6">Belongs to the universal ribosomal protein uS11 family.</text>
</comment>
<dbReference type="AlphaFoldDB" id="A0A1F6C294"/>
<gene>
    <name evidence="5" type="primary">rpsK</name>
    <name evidence="7" type="ORF">A2841_03675</name>
</gene>
<dbReference type="HAMAP" id="MF_01310">
    <property type="entry name" value="Ribosomal_uS11"/>
    <property type="match status" value="1"/>
</dbReference>
<dbReference type="PIRSF" id="PIRSF002131">
    <property type="entry name" value="Ribosomal_S11"/>
    <property type="match status" value="1"/>
</dbReference>
<keyword evidence="5" id="KW-0694">RNA-binding</keyword>
<dbReference type="InterPro" id="IPR018102">
    <property type="entry name" value="Ribosomal_uS11_CS"/>
</dbReference>
<accession>A0A1F6C294</accession>
<evidence type="ECO:0000256" key="3">
    <source>
        <dbReference type="ARBA" id="ARBA00023274"/>
    </source>
</evidence>
<keyword evidence="2 5" id="KW-0689">Ribosomal protein</keyword>
<dbReference type="GO" id="GO:0019843">
    <property type="term" value="F:rRNA binding"/>
    <property type="evidence" value="ECO:0007669"/>
    <property type="project" value="UniProtKB-UniRule"/>
</dbReference>
<evidence type="ECO:0000256" key="2">
    <source>
        <dbReference type="ARBA" id="ARBA00022980"/>
    </source>
</evidence>
<dbReference type="GO" id="GO:0003735">
    <property type="term" value="F:structural constituent of ribosome"/>
    <property type="evidence" value="ECO:0007669"/>
    <property type="project" value="InterPro"/>
</dbReference>
<name>A0A1F6C294_9BACT</name>
<dbReference type="InterPro" id="IPR036967">
    <property type="entry name" value="Ribosomal_uS11_sf"/>
</dbReference>
<dbReference type="NCBIfam" id="NF003698">
    <property type="entry name" value="PRK05309.1"/>
    <property type="match status" value="1"/>
</dbReference>
<dbReference type="PROSITE" id="PS00054">
    <property type="entry name" value="RIBOSOMAL_S11"/>
    <property type="match status" value="1"/>
</dbReference>
<evidence type="ECO:0000256" key="1">
    <source>
        <dbReference type="ARBA" id="ARBA00006194"/>
    </source>
</evidence>
<organism evidence="7 8">
    <name type="scientific">Candidatus Kaiserbacteria bacterium RIFCSPHIGHO2_01_FULL_48_10</name>
    <dbReference type="NCBI Taxonomy" id="1798476"/>
    <lineage>
        <taxon>Bacteria</taxon>
        <taxon>Candidatus Kaiseribacteriota</taxon>
    </lineage>
</organism>
<evidence type="ECO:0000256" key="4">
    <source>
        <dbReference type="ARBA" id="ARBA00035160"/>
    </source>
</evidence>
<dbReference type="Gene3D" id="3.30.420.80">
    <property type="entry name" value="Ribosomal protein S11"/>
    <property type="match status" value="1"/>
</dbReference>
<dbReference type="Pfam" id="PF00411">
    <property type="entry name" value="Ribosomal_S11"/>
    <property type="match status" value="1"/>
</dbReference>
<comment type="subunit">
    <text evidence="5">Part of the 30S ribosomal subunit. Interacts with proteins S7 and S18. Binds to IF-3.</text>
</comment>
<comment type="function">
    <text evidence="5">Located on the platform of the 30S subunit, it bridges several disparate RNA helices of the 16S rRNA. Forms part of the Shine-Dalgarno cleft in the 70S ribosome.</text>
</comment>
<dbReference type="EMBL" id="MFKP01000044">
    <property type="protein sequence ID" value="OGG43335.1"/>
    <property type="molecule type" value="Genomic_DNA"/>
</dbReference>
<evidence type="ECO:0000313" key="8">
    <source>
        <dbReference type="Proteomes" id="UP000178249"/>
    </source>
</evidence>
<evidence type="ECO:0000256" key="6">
    <source>
        <dbReference type="RuleBase" id="RU003629"/>
    </source>
</evidence>
<evidence type="ECO:0000256" key="5">
    <source>
        <dbReference type="HAMAP-Rule" id="MF_01310"/>
    </source>
</evidence>